<sequence>MGWAAVGDLAAVADQAHIRARVKAAYPFVETASADAYAVQLFQFRSGIGPEDLVLLLRRSRPDVAVGWITGDYRYRLDLRDEVRHVRPVRWLRLDLPRSVVERELPSLPPLNMVIETGAADAVMARILALVDDKNPDGRGPAAGQPVTPFVSLQRNLNYARSLATAGQHLAQLEVGSFEVSDVFRAAWVQCVAALDQWVRQEVRGRMLNLAARPTRLPRPKGYATFQISLEDIERVLQSRATLVEVVDERLGQSRGHLAYQHPDKIREAFSLVSNVGNLWAAVAKVLSERAGEGSVSSGAEVREQLIRIVRRRNKIAHEYDEDPDDPPNKRTIDSAVVTQTIDWIEQLAAAVLVVLDASA</sequence>
<reference evidence="1 2" key="1">
    <citation type="submission" date="2015-10" db="EMBL/GenBank/DDBJ databases">
        <authorList>
            <person name="Gilbert D.G."/>
        </authorList>
    </citation>
    <scope>NUCLEOTIDE SEQUENCE [LARGE SCALE GENOMIC DNA]</scope>
    <source>
        <strain evidence="1 2">NRRL B-16712</strain>
    </source>
</reference>
<gene>
    <name evidence="1" type="ORF">ADL15_23625</name>
</gene>
<evidence type="ECO:0000313" key="1">
    <source>
        <dbReference type="EMBL" id="KUL30943.1"/>
    </source>
</evidence>
<keyword evidence="2" id="KW-1185">Reference proteome</keyword>
<dbReference type="AlphaFoldDB" id="A0A101JPT1"/>
<evidence type="ECO:0008006" key="3">
    <source>
        <dbReference type="Google" id="ProtNLM"/>
    </source>
</evidence>
<protein>
    <recommendedName>
        <fullName evidence="3">RiboL-PSP-HEPN domain-containing protein</fullName>
    </recommendedName>
</protein>
<dbReference type="Proteomes" id="UP000053244">
    <property type="component" value="Unassembled WGS sequence"/>
</dbReference>
<name>A0A101JPT1_9ACTN</name>
<evidence type="ECO:0000313" key="2">
    <source>
        <dbReference type="Proteomes" id="UP000053244"/>
    </source>
</evidence>
<comment type="caution">
    <text evidence="1">The sequence shown here is derived from an EMBL/GenBank/DDBJ whole genome shotgun (WGS) entry which is preliminary data.</text>
</comment>
<dbReference type="EMBL" id="LLZH01000234">
    <property type="protein sequence ID" value="KUL30943.1"/>
    <property type="molecule type" value="Genomic_DNA"/>
</dbReference>
<proteinExistence type="predicted"/>
<organism evidence="1 2">
    <name type="scientific">Actinoplanes awajinensis subsp. mycoplanecinus</name>
    <dbReference type="NCBI Taxonomy" id="135947"/>
    <lineage>
        <taxon>Bacteria</taxon>
        <taxon>Bacillati</taxon>
        <taxon>Actinomycetota</taxon>
        <taxon>Actinomycetes</taxon>
        <taxon>Micromonosporales</taxon>
        <taxon>Micromonosporaceae</taxon>
        <taxon>Actinoplanes</taxon>
    </lineage>
</organism>
<accession>A0A101JPT1</accession>